<dbReference type="Gene3D" id="1.10.357.10">
    <property type="entry name" value="Tetracycline Repressor, domain 2"/>
    <property type="match status" value="1"/>
</dbReference>
<evidence type="ECO:0000256" key="2">
    <source>
        <dbReference type="PROSITE-ProRule" id="PRU00335"/>
    </source>
</evidence>
<dbReference type="InterPro" id="IPR036271">
    <property type="entry name" value="Tet_transcr_reg_TetR-rel_C_sf"/>
</dbReference>
<dbReference type="PROSITE" id="PS50977">
    <property type="entry name" value="HTH_TETR_2"/>
    <property type="match status" value="1"/>
</dbReference>
<name>A0A235BCA5_9BACL</name>
<dbReference type="SUPFAM" id="SSF48498">
    <property type="entry name" value="Tetracyclin repressor-like, C-terminal domain"/>
    <property type="match status" value="1"/>
</dbReference>
<dbReference type="Pfam" id="PF00440">
    <property type="entry name" value="TetR_N"/>
    <property type="match status" value="1"/>
</dbReference>
<comment type="caution">
    <text evidence="4">The sequence shown here is derived from an EMBL/GenBank/DDBJ whole genome shotgun (WGS) entry which is preliminary data.</text>
</comment>
<proteinExistence type="predicted"/>
<reference evidence="4 5" key="1">
    <citation type="submission" date="2017-07" db="EMBL/GenBank/DDBJ databases">
        <title>The genome sequence of Paludifilum halophilum highlights mechanisms for microbial adaptation to high salt environemnts.</title>
        <authorList>
            <person name="Belbahri L."/>
        </authorList>
    </citation>
    <scope>NUCLEOTIDE SEQUENCE [LARGE SCALE GENOMIC DNA]</scope>
    <source>
        <strain evidence="4 5">DSM 102817</strain>
    </source>
</reference>
<dbReference type="PANTHER" id="PTHR30328">
    <property type="entry name" value="TRANSCRIPTIONAL REPRESSOR"/>
    <property type="match status" value="1"/>
</dbReference>
<gene>
    <name evidence="4" type="ORF">CHM34_00755</name>
</gene>
<evidence type="ECO:0000259" key="3">
    <source>
        <dbReference type="PROSITE" id="PS50977"/>
    </source>
</evidence>
<accession>A0A235BCA5</accession>
<dbReference type="InterPro" id="IPR050109">
    <property type="entry name" value="HTH-type_TetR-like_transc_reg"/>
</dbReference>
<dbReference type="Pfam" id="PF17932">
    <property type="entry name" value="TetR_C_24"/>
    <property type="match status" value="1"/>
</dbReference>
<dbReference type="OrthoDB" id="9789566at2"/>
<dbReference type="GO" id="GO:0006355">
    <property type="term" value="P:regulation of DNA-templated transcription"/>
    <property type="evidence" value="ECO:0007669"/>
    <property type="project" value="UniProtKB-ARBA"/>
</dbReference>
<dbReference type="AlphaFoldDB" id="A0A235BCA5"/>
<sequence>MFKIDRTTPVHTLLTRGVRILKRNPIDPKTSILYAAKKLFAKYGFKATTVRQICEEAHVNTAFVSYYFGGKENLFYALLDTFYPQERMLQKNKPRSSPEEELRSILEEMIRFKWDDLEMAAIIHQEIAMNSPRKEKVLQYTQPVWKRVRRILEIGRDQGIFHLRSLDHTLLVIMGAILFPGSHPIQNLLLESPSPSVDEIVTDTLNLIFKGLT</sequence>
<dbReference type="PRINTS" id="PR00455">
    <property type="entry name" value="HTHTETR"/>
</dbReference>
<dbReference type="GO" id="GO:0003677">
    <property type="term" value="F:DNA binding"/>
    <property type="evidence" value="ECO:0007669"/>
    <property type="project" value="UniProtKB-UniRule"/>
</dbReference>
<evidence type="ECO:0000313" key="4">
    <source>
        <dbReference type="EMBL" id="OYD09577.1"/>
    </source>
</evidence>
<dbReference type="Gene3D" id="1.10.10.60">
    <property type="entry name" value="Homeodomain-like"/>
    <property type="match status" value="1"/>
</dbReference>
<feature type="DNA-binding region" description="H-T-H motif" evidence="2">
    <location>
        <begin position="49"/>
        <end position="68"/>
    </location>
</feature>
<dbReference type="InterPro" id="IPR023772">
    <property type="entry name" value="DNA-bd_HTH_TetR-type_CS"/>
</dbReference>
<evidence type="ECO:0000313" key="5">
    <source>
        <dbReference type="Proteomes" id="UP000215459"/>
    </source>
</evidence>
<evidence type="ECO:0000256" key="1">
    <source>
        <dbReference type="ARBA" id="ARBA00023125"/>
    </source>
</evidence>
<dbReference type="InterPro" id="IPR009057">
    <property type="entry name" value="Homeodomain-like_sf"/>
</dbReference>
<dbReference type="InterPro" id="IPR001647">
    <property type="entry name" value="HTH_TetR"/>
</dbReference>
<keyword evidence="5" id="KW-1185">Reference proteome</keyword>
<dbReference type="PANTHER" id="PTHR30328:SF54">
    <property type="entry name" value="HTH-TYPE TRANSCRIPTIONAL REPRESSOR SCO4008"/>
    <property type="match status" value="1"/>
</dbReference>
<dbReference type="InterPro" id="IPR041490">
    <property type="entry name" value="KstR2_TetR_C"/>
</dbReference>
<organism evidence="4 5">
    <name type="scientific">Paludifilum halophilum</name>
    <dbReference type="NCBI Taxonomy" id="1642702"/>
    <lineage>
        <taxon>Bacteria</taxon>
        <taxon>Bacillati</taxon>
        <taxon>Bacillota</taxon>
        <taxon>Bacilli</taxon>
        <taxon>Bacillales</taxon>
        <taxon>Thermoactinomycetaceae</taxon>
        <taxon>Paludifilum</taxon>
    </lineage>
</organism>
<protein>
    <recommendedName>
        <fullName evidence="3">HTH tetR-type domain-containing protein</fullName>
    </recommendedName>
</protein>
<feature type="domain" description="HTH tetR-type" evidence="3">
    <location>
        <begin position="26"/>
        <end position="86"/>
    </location>
</feature>
<dbReference type="EMBL" id="NOWF01000001">
    <property type="protein sequence ID" value="OYD09577.1"/>
    <property type="molecule type" value="Genomic_DNA"/>
</dbReference>
<dbReference type="SUPFAM" id="SSF46689">
    <property type="entry name" value="Homeodomain-like"/>
    <property type="match status" value="1"/>
</dbReference>
<keyword evidence="1 2" id="KW-0238">DNA-binding</keyword>
<dbReference type="PROSITE" id="PS01081">
    <property type="entry name" value="HTH_TETR_1"/>
    <property type="match status" value="1"/>
</dbReference>
<dbReference type="Proteomes" id="UP000215459">
    <property type="component" value="Unassembled WGS sequence"/>
</dbReference>